<dbReference type="STRING" id="930990.A0A067MIB9"/>
<dbReference type="Proteomes" id="UP000027195">
    <property type="component" value="Unassembled WGS sequence"/>
</dbReference>
<dbReference type="OrthoDB" id="417481at2759"/>
<dbReference type="EMBL" id="KL198033">
    <property type="protein sequence ID" value="KDQ15279.1"/>
    <property type="molecule type" value="Genomic_DNA"/>
</dbReference>
<dbReference type="InParanoid" id="A0A067MIB9"/>
<dbReference type="InterPro" id="IPR007201">
    <property type="entry name" value="Mei2-like_Rrm_C"/>
</dbReference>
<organism evidence="2 3">
    <name type="scientific">Botryobasidium botryosum (strain FD-172 SS1)</name>
    <dbReference type="NCBI Taxonomy" id="930990"/>
    <lineage>
        <taxon>Eukaryota</taxon>
        <taxon>Fungi</taxon>
        <taxon>Dikarya</taxon>
        <taxon>Basidiomycota</taxon>
        <taxon>Agaricomycotina</taxon>
        <taxon>Agaricomycetes</taxon>
        <taxon>Cantharellales</taxon>
        <taxon>Botryobasidiaceae</taxon>
        <taxon>Botryobasidium</taxon>
    </lineage>
</organism>
<evidence type="ECO:0000313" key="2">
    <source>
        <dbReference type="EMBL" id="KDQ15279.1"/>
    </source>
</evidence>
<evidence type="ECO:0000313" key="3">
    <source>
        <dbReference type="Proteomes" id="UP000027195"/>
    </source>
</evidence>
<keyword evidence="3" id="KW-1185">Reference proteome</keyword>
<sequence>MLKNVPNKMSDKDLIAFINKVCPRRIDFLYLRIDFANRCNVGYAFVNFITVEDLLLFCNARLGRKWNMFQSEKVLGMSYANFQGKEALVEKFRNSSVMNEKLEWRPKIFYSDGPNYGLPEPFPAPNNLLRQERSRMNKNAVSSPSALLVSLYYPLLGTGLLSDSSGFTLVRRVSSIGIVNEARNVCSFARLLAHSSSSPFRLSFSIIAIIRIVISRSPLVQSAQLCINNTLHAPHFIYSFSLTLNASPRLHVFQPLPTWTIIFRLFFCSSTNWTIHSNSAL</sequence>
<dbReference type="GO" id="GO:0003676">
    <property type="term" value="F:nucleic acid binding"/>
    <property type="evidence" value="ECO:0007669"/>
    <property type="project" value="InterPro"/>
</dbReference>
<protein>
    <recommendedName>
        <fullName evidence="1">Mei2-like C-terminal RNA recognition motif domain-containing protein</fullName>
    </recommendedName>
</protein>
<dbReference type="Pfam" id="PF04059">
    <property type="entry name" value="RRM_2"/>
    <property type="match status" value="1"/>
</dbReference>
<accession>A0A067MIB9</accession>
<gene>
    <name evidence="2" type="ORF">BOTBODRAFT_108855</name>
</gene>
<reference evidence="3" key="1">
    <citation type="journal article" date="2014" name="Proc. Natl. Acad. Sci. U.S.A.">
        <title>Extensive sampling of basidiomycete genomes demonstrates inadequacy of the white-rot/brown-rot paradigm for wood decay fungi.</title>
        <authorList>
            <person name="Riley R."/>
            <person name="Salamov A.A."/>
            <person name="Brown D.W."/>
            <person name="Nagy L.G."/>
            <person name="Floudas D."/>
            <person name="Held B.W."/>
            <person name="Levasseur A."/>
            <person name="Lombard V."/>
            <person name="Morin E."/>
            <person name="Otillar R."/>
            <person name="Lindquist E.A."/>
            <person name="Sun H."/>
            <person name="LaButti K.M."/>
            <person name="Schmutz J."/>
            <person name="Jabbour D."/>
            <person name="Luo H."/>
            <person name="Baker S.E."/>
            <person name="Pisabarro A.G."/>
            <person name="Walton J.D."/>
            <person name="Blanchette R.A."/>
            <person name="Henrissat B."/>
            <person name="Martin F."/>
            <person name="Cullen D."/>
            <person name="Hibbett D.S."/>
            <person name="Grigoriev I.V."/>
        </authorList>
    </citation>
    <scope>NUCLEOTIDE SEQUENCE [LARGE SCALE GENOMIC DNA]</scope>
    <source>
        <strain evidence="3">FD-172 SS1</strain>
    </source>
</reference>
<proteinExistence type="predicted"/>
<dbReference type="SUPFAM" id="SSF54928">
    <property type="entry name" value="RNA-binding domain, RBD"/>
    <property type="match status" value="1"/>
</dbReference>
<dbReference type="AlphaFoldDB" id="A0A067MIB9"/>
<dbReference type="InterPro" id="IPR035979">
    <property type="entry name" value="RBD_domain_sf"/>
</dbReference>
<name>A0A067MIB9_BOTB1</name>
<evidence type="ECO:0000259" key="1">
    <source>
        <dbReference type="Pfam" id="PF04059"/>
    </source>
</evidence>
<dbReference type="HOGENOM" id="CLU_990426_0_0_1"/>
<feature type="domain" description="Mei2-like C-terminal RNA recognition motif" evidence="1">
    <location>
        <begin position="1"/>
        <end position="93"/>
    </location>
</feature>